<evidence type="ECO:0000313" key="4">
    <source>
        <dbReference type="Proteomes" id="UP000002640"/>
    </source>
</evidence>
<organism evidence="3 4">
    <name type="scientific">Phytophthora sojae (strain P6497)</name>
    <name type="common">Soybean stem and root rot agent</name>
    <name type="synonym">Phytophthora megasperma f. sp. glycines</name>
    <dbReference type="NCBI Taxonomy" id="1094619"/>
    <lineage>
        <taxon>Eukaryota</taxon>
        <taxon>Sar</taxon>
        <taxon>Stramenopiles</taxon>
        <taxon>Oomycota</taxon>
        <taxon>Peronosporomycetes</taxon>
        <taxon>Peronosporales</taxon>
        <taxon>Peronosporaceae</taxon>
        <taxon>Phytophthora</taxon>
    </lineage>
</organism>
<dbReference type="GeneID" id="20650693"/>
<dbReference type="InterPro" id="IPR010095">
    <property type="entry name" value="Cas12f1-like_TNB"/>
</dbReference>
<feature type="non-terminal residue" evidence="3">
    <location>
        <position position="101"/>
    </location>
</feature>
<keyword evidence="4" id="KW-1185">Reference proteome</keyword>
<accession>G4ZI87</accession>
<dbReference type="Proteomes" id="UP000002640">
    <property type="component" value="Unassembled WGS sequence"/>
</dbReference>
<reference evidence="3 4" key="1">
    <citation type="journal article" date="2006" name="Science">
        <title>Phytophthora genome sequences uncover evolutionary origins and mechanisms of pathogenesis.</title>
        <authorList>
            <person name="Tyler B.M."/>
            <person name="Tripathy S."/>
            <person name="Zhang X."/>
            <person name="Dehal P."/>
            <person name="Jiang R.H."/>
            <person name="Aerts A."/>
            <person name="Arredondo F.D."/>
            <person name="Baxter L."/>
            <person name="Bensasson D."/>
            <person name="Beynon J.L."/>
            <person name="Chapman J."/>
            <person name="Damasceno C.M."/>
            <person name="Dorrance A.E."/>
            <person name="Dou D."/>
            <person name="Dickerman A.W."/>
            <person name="Dubchak I.L."/>
            <person name="Garbelotto M."/>
            <person name="Gijzen M."/>
            <person name="Gordon S.G."/>
            <person name="Govers F."/>
            <person name="Grunwald N.J."/>
            <person name="Huang W."/>
            <person name="Ivors K.L."/>
            <person name="Jones R.W."/>
            <person name="Kamoun S."/>
            <person name="Krampis K."/>
            <person name="Lamour K.H."/>
            <person name="Lee M.K."/>
            <person name="McDonald W.H."/>
            <person name="Medina M."/>
            <person name="Meijer H.J."/>
            <person name="Nordberg E.K."/>
            <person name="Maclean D.J."/>
            <person name="Ospina-Giraldo M.D."/>
            <person name="Morris P.F."/>
            <person name="Phuntumart V."/>
            <person name="Putnam N.H."/>
            <person name="Rash S."/>
            <person name="Rose J.K."/>
            <person name="Sakihama Y."/>
            <person name="Salamov A.A."/>
            <person name="Savidor A."/>
            <person name="Scheuring C.F."/>
            <person name="Smith B.M."/>
            <person name="Sobral B.W."/>
            <person name="Terry A."/>
            <person name="Torto-Alalibo T.A."/>
            <person name="Win J."/>
            <person name="Xu Z."/>
            <person name="Zhang H."/>
            <person name="Grigoriev I.V."/>
            <person name="Rokhsar D.S."/>
            <person name="Boore J.L."/>
        </authorList>
    </citation>
    <scope>NUCLEOTIDE SEQUENCE [LARGE SCALE GENOMIC DNA]</scope>
    <source>
        <strain evidence="3 4">P6497</strain>
    </source>
</reference>
<dbReference type="GO" id="GO:0003677">
    <property type="term" value="F:DNA binding"/>
    <property type="evidence" value="ECO:0007669"/>
    <property type="project" value="UniProtKB-KW"/>
</dbReference>
<dbReference type="SMR" id="G4ZI87"/>
<evidence type="ECO:0000259" key="2">
    <source>
        <dbReference type="Pfam" id="PF07282"/>
    </source>
</evidence>
<dbReference type="InParanoid" id="G4ZI87"/>
<dbReference type="RefSeq" id="XP_009527782.1">
    <property type="nucleotide sequence ID" value="XM_009529487.1"/>
</dbReference>
<dbReference type="EMBL" id="JH159154">
    <property type="protein sequence ID" value="EGZ18724.1"/>
    <property type="molecule type" value="Genomic_DNA"/>
</dbReference>
<dbReference type="AlphaFoldDB" id="G4ZI87"/>
<keyword evidence="1" id="KW-0238">DNA-binding</keyword>
<feature type="non-terminal residue" evidence="3">
    <location>
        <position position="1"/>
    </location>
</feature>
<dbReference type="Pfam" id="PF07282">
    <property type="entry name" value="Cas12f1-like_TNB"/>
    <property type="match status" value="1"/>
</dbReference>
<evidence type="ECO:0000256" key="1">
    <source>
        <dbReference type="ARBA" id="ARBA00023125"/>
    </source>
</evidence>
<protein>
    <recommendedName>
        <fullName evidence="2">Cas12f1-like TNB domain-containing protein</fullName>
    </recommendedName>
</protein>
<sequence>ALGYVAARVVPVPDDSTLVGVGEFSNPRGLRSNAVPPLKGIAKELSRRATVRLIDEYFTSKKCIACHSDLAETESQNVLHYTNSTCRMYWDRDENAARNLM</sequence>
<name>G4ZI87_PHYSP</name>
<proteinExistence type="predicted"/>
<evidence type="ECO:0000313" key="3">
    <source>
        <dbReference type="EMBL" id="EGZ18724.1"/>
    </source>
</evidence>
<feature type="domain" description="Cas12f1-like TNB" evidence="2">
    <location>
        <begin position="48"/>
        <end position="100"/>
    </location>
</feature>
<dbReference type="KEGG" id="psoj:PHYSODRAFT_379892"/>
<gene>
    <name evidence="3" type="ORF">PHYSODRAFT_379892</name>
</gene>